<evidence type="ECO:0000256" key="5">
    <source>
        <dbReference type="ARBA" id="ARBA00022989"/>
    </source>
</evidence>
<dbReference type="PRINTS" id="PR01035">
    <property type="entry name" value="TCRTETA"/>
</dbReference>
<dbReference type="InterPro" id="IPR005828">
    <property type="entry name" value="MFS_sugar_transport-like"/>
</dbReference>
<keyword evidence="4 7" id="KW-0812">Transmembrane</keyword>
<feature type="transmembrane region" description="Helical" evidence="7">
    <location>
        <begin position="46"/>
        <end position="66"/>
    </location>
</feature>
<dbReference type="Gene3D" id="1.20.1250.20">
    <property type="entry name" value="MFS general substrate transporter like domains"/>
    <property type="match status" value="2"/>
</dbReference>
<evidence type="ECO:0000313" key="9">
    <source>
        <dbReference type="EMBL" id="TYA14246.1"/>
    </source>
</evidence>
<accession>A0A5D0CWC5</accession>
<feature type="transmembrane region" description="Helical" evidence="7">
    <location>
        <begin position="167"/>
        <end position="185"/>
    </location>
</feature>
<dbReference type="InterPro" id="IPR011701">
    <property type="entry name" value="MFS"/>
</dbReference>
<feature type="transmembrane region" description="Helical" evidence="7">
    <location>
        <begin position="102"/>
        <end position="124"/>
    </location>
</feature>
<feature type="transmembrane region" description="Helical" evidence="7">
    <location>
        <begin position="136"/>
        <end position="161"/>
    </location>
</feature>
<name>A0A5D0CWC5_9BACL</name>
<evidence type="ECO:0000256" key="4">
    <source>
        <dbReference type="ARBA" id="ARBA00022692"/>
    </source>
</evidence>
<evidence type="ECO:0000256" key="6">
    <source>
        <dbReference type="ARBA" id="ARBA00023136"/>
    </source>
</evidence>
<feature type="transmembrane region" description="Helical" evidence="7">
    <location>
        <begin position="215"/>
        <end position="237"/>
    </location>
</feature>
<protein>
    <submittedName>
        <fullName evidence="9">Multidrug efflux MFS transporter</fullName>
    </submittedName>
</protein>
<keyword evidence="6 7" id="KW-0472">Membrane</keyword>
<evidence type="ECO:0000256" key="1">
    <source>
        <dbReference type="ARBA" id="ARBA00004651"/>
    </source>
</evidence>
<gene>
    <name evidence="9" type="ORF">FRY98_00735</name>
</gene>
<comment type="subcellular location">
    <subcellularLocation>
        <location evidence="1">Cell membrane</location>
        <topology evidence="1">Multi-pass membrane protein</topology>
    </subcellularLocation>
</comment>
<dbReference type="InterPro" id="IPR001958">
    <property type="entry name" value="Tet-R_TetA/multi-R_MdtG-like"/>
</dbReference>
<dbReference type="GO" id="GO:0022857">
    <property type="term" value="F:transmembrane transporter activity"/>
    <property type="evidence" value="ECO:0007669"/>
    <property type="project" value="InterPro"/>
</dbReference>
<dbReference type="Pfam" id="PF00083">
    <property type="entry name" value="Sugar_tr"/>
    <property type="match status" value="1"/>
</dbReference>
<dbReference type="OrthoDB" id="65739at2"/>
<dbReference type="InterPro" id="IPR020846">
    <property type="entry name" value="MFS_dom"/>
</dbReference>
<dbReference type="Pfam" id="PF07690">
    <property type="entry name" value="MFS_1"/>
    <property type="match status" value="1"/>
</dbReference>
<feature type="transmembrane region" description="Helical" evidence="7">
    <location>
        <begin position="12"/>
        <end position="34"/>
    </location>
</feature>
<evidence type="ECO:0000256" key="3">
    <source>
        <dbReference type="ARBA" id="ARBA00022475"/>
    </source>
</evidence>
<keyword evidence="3" id="KW-1003">Cell membrane</keyword>
<dbReference type="EMBL" id="VSDO01000001">
    <property type="protein sequence ID" value="TYA14246.1"/>
    <property type="molecule type" value="Genomic_DNA"/>
</dbReference>
<feature type="transmembrane region" description="Helical" evidence="7">
    <location>
        <begin position="281"/>
        <end position="299"/>
    </location>
</feature>
<feature type="domain" description="Major facilitator superfamily (MFS) profile" evidence="8">
    <location>
        <begin position="8"/>
        <end position="392"/>
    </location>
</feature>
<evidence type="ECO:0000256" key="2">
    <source>
        <dbReference type="ARBA" id="ARBA00022448"/>
    </source>
</evidence>
<keyword evidence="5 7" id="KW-1133">Transmembrane helix</keyword>
<dbReference type="PROSITE" id="PS50850">
    <property type="entry name" value="MFS"/>
    <property type="match status" value="1"/>
</dbReference>
<reference evidence="9 10" key="1">
    <citation type="submission" date="2019-08" db="EMBL/GenBank/DDBJ databases">
        <title>Genome sequencing of Paenibacillus faecis DSM 23593(T).</title>
        <authorList>
            <person name="Kook J.-K."/>
            <person name="Park S.-N."/>
            <person name="Lim Y.K."/>
        </authorList>
    </citation>
    <scope>NUCLEOTIDE SEQUENCE [LARGE SCALE GENOMIC DNA]</scope>
    <source>
        <strain evidence="9 10">DSM 23593</strain>
    </source>
</reference>
<dbReference type="PANTHER" id="PTHR43414:SF6">
    <property type="entry name" value="MULTIDRUG RESISTANCE PROTEIN MDTG"/>
    <property type="match status" value="1"/>
</dbReference>
<evidence type="ECO:0000259" key="8">
    <source>
        <dbReference type="PROSITE" id="PS50850"/>
    </source>
</evidence>
<dbReference type="Proteomes" id="UP000325218">
    <property type="component" value="Unassembled WGS sequence"/>
</dbReference>
<feature type="transmembrane region" description="Helical" evidence="7">
    <location>
        <begin position="371"/>
        <end position="387"/>
    </location>
</feature>
<keyword evidence="10" id="KW-1185">Reference proteome</keyword>
<proteinExistence type="predicted"/>
<dbReference type="PANTHER" id="PTHR43414">
    <property type="entry name" value="MULTIDRUG RESISTANCE PROTEIN MDTG"/>
    <property type="match status" value="1"/>
</dbReference>
<feature type="transmembrane region" description="Helical" evidence="7">
    <location>
        <begin position="78"/>
        <end position="96"/>
    </location>
</feature>
<keyword evidence="2" id="KW-0813">Transport</keyword>
<evidence type="ECO:0000313" key="10">
    <source>
        <dbReference type="Proteomes" id="UP000325218"/>
    </source>
</evidence>
<dbReference type="AlphaFoldDB" id="A0A5D0CWC5"/>
<organism evidence="9 10">
    <name type="scientific">Paenibacillus faecis</name>
    <dbReference type="NCBI Taxonomy" id="862114"/>
    <lineage>
        <taxon>Bacteria</taxon>
        <taxon>Bacillati</taxon>
        <taxon>Bacillota</taxon>
        <taxon>Bacilli</taxon>
        <taxon>Bacillales</taxon>
        <taxon>Paenibacillaceae</taxon>
        <taxon>Paenibacillus</taxon>
    </lineage>
</organism>
<dbReference type="GO" id="GO:0005886">
    <property type="term" value="C:plasma membrane"/>
    <property type="evidence" value="ECO:0007669"/>
    <property type="project" value="UniProtKB-SubCell"/>
</dbReference>
<feature type="transmembrane region" description="Helical" evidence="7">
    <location>
        <begin position="249"/>
        <end position="269"/>
    </location>
</feature>
<feature type="transmembrane region" description="Helical" evidence="7">
    <location>
        <begin position="305"/>
        <end position="328"/>
    </location>
</feature>
<comment type="caution">
    <text evidence="9">The sequence shown here is derived from an EMBL/GenBank/DDBJ whole genome shotgun (WGS) entry which is preliminary data.</text>
</comment>
<sequence>MGFPWKRNLYVLWLGVFFCSTAYSMSIPFMSLFLAHDLGVTKNVALWSGFAFGITFLAGALISPYWGSLADKYGRKPMLLRSGFALCVVYILNSLVQTPFQLIAVRILSGLLAGYVPAAIALVATNTPEKRVGFSLGIMSTAGAAGGIIGPMIGGVVSKFLGYRESFLMAGAVVFISAMIALVFVREQNFDRTKERSHVLDDLKQAKANGPFMRYLGIVMIVTASVMVLEPLLSLYVLDLGAAASDASLSSGIIFSAVGVATVLAAPFWGKIGEKIGYQNTLLIGLLGGALGNMLQLFFHSLAGFGILRFIYGLFFAAVFPALNALIVKTTDPDFRGRAFSLNQSSSQLGNMAGPIAGGALAGYVPIPAVFVLNGVLLAGVAVYMFTSRGRFSKIKRTSVEAAKSLSDRG</sequence>
<dbReference type="RefSeq" id="WP_148449735.1">
    <property type="nucleotide sequence ID" value="NZ_VSDO01000001.1"/>
</dbReference>
<evidence type="ECO:0000256" key="7">
    <source>
        <dbReference type="SAM" id="Phobius"/>
    </source>
</evidence>
<dbReference type="SUPFAM" id="SSF103473">
    <property type="entry name" value="MFS general substrate transporter"/>
    <property type="match status" value="1"/>
</dbReference>
<dbReference type="InterPro" id="IPR036259">
    <property type="entry name" value="MFS_trans_sf"/>
</dbReference>